<feature type="compositionally biased region" description="Basic and acidic residues" evidence="1">
    <location>
        <begin position="272"/>
        <end position="282"/>
    </location>
</feature>
<dbReference type="AlphaFoldDB" id="A0A9P4UH88"/>
<proteinExistence type="predicted"/>
<dbReference type="Proteomes" id="UP000799764">
    <property type="component" value="Unassembled WGS sequence"/>
</dbReference>
<protein>
    <submittedName>
        <fullName evidence="3">Uncharacterized protein</fullName>
    </submittedName>
</protein>
<accession>A0A9P4UH88</accession>
<keyword evidence="2" id="KW-0472">Membrane</keyword>
<evidence type="ECO:0000313" key="3">
    <source>
        <dbReference type="EMBL" id="KAF2449930.1"/>
    </source>
</evidence>
<keyword evidence="2" id="KW-1133">Transmembrane helix</keyword>
<dbReference type="EMBL" id="MU001494">
    <property type="protein sequence ID" value="KAF2449930.1"/>
    <property type="molecule type" value="Genomic_DNA"/>
</dbReference>
<name>A0A9P4UH88_9PLEO</name>
<sequence>MTEAARAPASPPYEDFAWYLTTVFDHGYAYMPYHNDDNHTVSNIGSNWVKWCSLISTWCPFFTECASGTISSGDYYSTCLETDCRSETVYQNYRTQSPLFSNVFCYPGWIQRTYYKQRPTSWEPEDLLPWTTIASTTEATTNTPSTSIQPGTTTLILTIATTASPTPPTPDTNVIVVPTLPPPSETLPLPSIETSHDTANAKTASSSLLSTPSSSPTHPPSLLSSPGFAPPTAYKPATEFVVGVSVGGTVFLCAIALVSVIVIRKRRNGALRKKEENQERVDQPQPPQVDLVAKPAGPELPELDPVVMRSELP</sequence>
<feature type="region of interest" description="Disordered" evidence="1">
    <location>
        <begin position="272"/>
        <end position="313"/>
    </location>
</feature>
<feature type="compositionally biased region" description="Low complexity" evidence="1">
    <location>
        <begin position="205"/>
        <end position="224"/>
    </location>
</feature>
<feature type="region of interest" description="Disordered" evidence="1">
    <location>
        <begin position="180"/>
        <end position="224"/>
    </location>
</feature>
<evidence type="ECO:0000256" key="2">
    <source>
        <dbReference type="SAM" id="Phobius"/>
    </source>
</evidence>
<gene>
    <name evidence="3" type="ORF">P171DRAFT_517535</name>
</gene>
<evidence type="ECO:0000256" key="1">
    <source>
        <dbReference type="SAM" id="MobiDB-lite"/>
    </source>
</evidence>
<keyword evidence="2" id="KW-0812">Transmembrane</keyword>
<keyword evidence="4" id="KW-1185">Reference proteome</keyword>
<comment type="caution">
    <text evidence="3">The sequence shown here is derived from an EMBL/GenBank/DDBJ whole genome shotgun (WGS) entry which is preliminary data.</text>
</comment>
<reference evidence="3" key="1">
    <citation type="journal article" date="2020" name="Stud. Mycol.">
        <title>101 Dothideomycetes genomes: a test case for predicting lifestyles and emergence of pathogens.</title>
        <authorList>
            <person name="Haridas S."/>
            <person name="Albert R."/>
            <person name="Binder M."/>
            <person name="Bloem J."/>
            <person name="Labutti K."/>
            <person name="Salamov A."/>
            <person name="Andreopoulos B."/>
            <person name="Baker S."/>
            <person name="Barry K."/>
            <person name="Bills G."/>
            <person name="Bluhm B."/>
            <person name="Cannon C."/>
            <person name="Castanera R."/>
            <person name="Culley D."/>
            <person name="Daum C."/>
            <person name="Ezra D."/>
            <person name="Gonzalez J."/>
            <person name="Henrissat B."/>
            <person name="Kuo A."/>
            <person name="Liang C."/>
            <person name="Lipzen A."/>
            <person name="Lutzoni F."/>
            <person name="Magnuson J."/>
            <person name="Mondo S."/>
            <person name="Nolan M."/>
            <person name="Ohm R."/>
            <person name="Pangilinan J."/>
            <person name="Park H.-J."/>
            <person name="Ramirez L."/>
            <person name="Alfaro M."/>
            <person name="Sun H."/>
            <person name="Tritt A."/>
            <person name="Yoshinaga Y."/>
            <person name="Zwiers L.-H."/>
            <person name="Turgeon B."/>
            <person name="Goodwin S."/>
            <person name="Spatafora J."/>
            <person name="Crous P."/>
            <person name="Grigoriev I."/>
        </authorList>
    </citation>
    <scope>NUCLEOTIDE SEQUENCE</scope>
    <source>
        <strain evidence="3">CBS 690.94</strain>
    </source>
</reference>
<feature type="transmembrane region" description="Helical" evidence="2">
    <location>
        <begin position="240"/>
        <end position="263"/>
    </location>
</feature>
<organism evidence="3 4">
    <name type="scientific">Karstenula rhodostoma CBS 690.94</name>
    <dbReference type="NCBI Taxonomy" id="1392251"/>
    <lineage>
        <taxon>Eukaryota</taxon>
        <taxon>Fungi</taxon>
        <taxon>Dikarya</taxon>
        <taxon>Ascomycota</taxon>
        <taxon>Pezizomycotina</taxon>
        <taxon>Dothideomycetes</taxon>
        <taxon>Pleosporomycetidae</taxon>
        <taxon>Pleosporales</taxon>
        <taxon>Massarineae</taxon>
        <taxon>Didymosphaeriaceae</taxon>
        <taxon>Karstenula</taxon>
    </lineage>
</organism>
<evidence type="ECO:0000313" key="4">
    <source>
        <dbReference type="Proteomes" id="UP000799764"/>
    </source>
</evidence>